<dbReference type="InterPro" id="IPR027417">
    <property type="entry name" value="P-loop_NTPase"/>
</dbReference>
<dbReference type="Proteomes" id="UP001497482">
    <property type="component" value="Chromosome 23"/>
</dbReference>
<keyword evidence="1" id="KW-1133">Transmembrane helix</keyword>
<protein>
    <recommendedName>
        <fullName evidence="4">L-seryl-tRNA(Sec) kinase</fullName>
    </recommendedName>
</protein>
<evidence type="ECO:0000313" key="3">
    <source>
        <dbReference type="Proteomes" id="UP001497482"/>
    </source>
</evidence>
<dbReference type="EMBL" id="OZ035845">
    <property type="protein sequence ID" value="CAL1599634.1"/>
    <property type="molecule type" value="Genomic_DNA"/>
</dbReference>
<evidence type="ECO:0000256" key="1">
    <source>
        <dbReference type="SAM" id="Phobius"/>
    </source>
</evidence>
<evidence type="ECO:0008006" key="4">
    <source>
        <dbReference type="Google" id="ProtNLM"/>
    </source>
</evidence>
<gene>
    <name evidence="2" type="ORF">KC01_LOCUS27875</name>
</gene>
<dbReference type="GO" id="GO:0000049">
    <property type="term" value="F:tRNA binding"/>
    <property type="evidence" value="ECO:0007669"/>
    <property type="project" value="TreeGrafter"/>
</dbReference>
<dbReference type="PANTHER" id="PTHR20873">
    <property type="entry name" value="L-SERYL-TRNA(SEC) KINASE"/>
    <property type="match status" value="1"/>
</dbReference>
<dbReference type="PANTHER" id="PTHR20873:SF0">
    <property type="entry name" value="L-SERYL-TRNA(SEC) KINASE"/>
    <property type="match status" value="1"/>
</dbReference>
<keyword evidence="3" id="KW-1185">Reference proteome</keyword>
<dbReference type="Pfam" id="PF13671">
    <property type="entry name" value="AAA_33"/>
    <property type="match status" value="1"/>
</dbReference>
<dbReference type="GO" id="GO:0016301">
    <property type="term" value="F:kinase activity"/>
    <property type="evidence" value="ECO:0007669"/>
    <property type="project" value="TreeGrafter"/>
</dbReference>
<dbReference type="SUPFAM" id="SSF52540">
    <property type="entry name" value="P-loop containing nucleoside triphosphate hydrolases"/>
    <property type="match status" value="1"/>
</dbReference>
<dbReference type="InterPro" id="IPR052648">
    <property type="entry name" value="Ser-tRNA(Sec)_kinase"/>
</dbReference>
<dbReference type="Gene3D" id="3.40.50.300">
    <property type="entry name" value="P-loop containing nucleotide triphosphate hydrolases"/>
    <property type="match status" value="1"/>
</dbReference>
<organism evidence="2 3">
    <name type="scientific">Knipowitschia caucasica</name>
    <name type="common">Caucasian dwarf goby</name>
    <name type="synonym">Pomatoschistus caucasicus</name>
    <dbReference type="NCBI Taxonomy" id="637954"/>
    <lineage>
        <taxon>Eukaryota</taxon>
        <taxon>Metazoa</taxon>
        <taxon>Chordata</taxon>
        <taxon>Craniata</taxon>
        <taxon>Vertebrata</taxon>
        <taxon>Euteleostomi</taxon>
        <taxon>Actinopterygii</taxon>
        <taxon>Neopterygii</taxon>
        <taxon>Teleostei</taxon>
        <taxon>Neoteleostei</taxon>
        <taxon>Acanthomorphata</taxon>
        <taxon>Gobiaria</taxon>
        <taxon>Gobiiformes</taxon>
        <taxon>Gobioidei</taxon>
        <taxon>Gobiidae</taxon>
        <taxon>Gobiinae</taxon>
        <taxon>Knipowitschia</taxon>
    </lineage>
</organism>
<evidence type="ECO:0000313" key="2">
    <source>
        <dbReference type="EMBL" id="CAL1599634.1"/>
    </source>
</evidence>
<reference evidence="2 3" key="1">
    <citation type="submission" date="2024-04" db="EMBL/GenBank/DDBJ databases">
        <authorList>
            <person name="Waldvogel A.-M."/>
            <person name="Schoenle A."/>
        </authorList>
    </citation>
    <scope>NUCLEOTIDE SEQUENCE [LARGE SCALE GENOMIC DNA]</scope>
</reference>
<sequence length="465" mass="52262">MCVCHITRWLVVIWLIVSLVHLQANALLQYSAAELLKLRHHVPAPLQPPERGHDIPPGIAFQPRRRYVHRGSRRAVIQSGAVEVCVTGVITRLVCSALSYYLLCVCLCFLFGDSQPSPIQSTVNIPAPIHSRALSCGSMASVRDVCLTVLCGLPAVGKSTLCRRLRGSLAGQEWSFVTASYDELIPKEAFVIRALEEDEDQHTEWKQHRQSVLNSIERFVDGSCSDASVCDSTNKILWERSVRNLLEQASLRAAPVVFLLDDNFYYRSMRYEVYQLARKHSLGFCQIFLTCDPETCRRRNQQRAEPVAAAVMEVMEQRLQPPGPQRHEWERTSLMLQTDQDLSEAHIQSVVDLISFALKNKPSPVEDDTEQKQADREACANSVVHQADQTCRKLISEAMKTARGQKVTPSSLRSLASELSGLKSEFLQGLKARLLLDSALCTDAAEAAFERQKEEVLRRVLETPR</sequence>
<keyword evidence="1" id="KW-0472">Membrane</keyword>
<accession>A0AAV2LJ50</accession>
<dbReference type="AlphaFoldDB" id="A0AAV2LJ50"/>
<name>A0AAV2LJ50_KNICA</name>
<keyword evidence="1" id="KW-0812">Transmembrane</keyword>
<feature type="transmembrane region" description="Helical" evidence="1">
    <location>
        <begin position="6"/>
        <end position="28"/>
    </location>
</feature>
<proteinExistence type="predicted"/>